<evidence type="ECO:0000256" key="1">
    <source>
        <dbReference type="SAM" id="MobiDB-lite"/>
    </source>
</evidence>
<name>A0A1Y1WK75_9FUNG</name>
<gene>
    <name evidence="2" type="ORF">DL89DRAFT_5428</name>
</gene>
<keyword evidence="3" id="KW-1185">Reference proteome</keyword>
<feature type="compositionally biased region" description="Low complexity" evidence="1">
    <location>
        <begin position="1"/>
        <end position="26"/>
    </location>
</feature>
<organism evidence="2 3">
    <name type="scientific">Linderina pennispora</name>
    <dbReference type="NCBI Taxonomy" id="61395"/>
    <lineage>
        <taxon>Eukaryota</taxon>
        <taxon>Fungi</taxon>
        <taxon>Fungi incertae sedis</taxon>
        <taxon>Zoopagomycota</taxon>
        <taxon>Kickxellomycotina</taxon>
        <taxon>Kickxellomycetes</taxon>
        <taxon>Kickxellales</taxon>
        <taxon>Kickxellaceae</taxon>
        <taxon>Linderina</taxon>
    </lineage>
</organism>
<comment type="caution">
    <text evidence="2">The sequence shown here is derived from an EMBL/GenBank/DDBJ whole genome shotgun (WGS) entry which is preliminary data.</text>
</comment>
<protein>
    <submittedName>
        <fullName evidence="2">Uncharacterized protein</fullName>
    </submittedName>
</protein>
<dbReference type="EMBL" id="MCFD01000001">
    <property type="protein sequence ID" value="ORX73882.1"/>
    <property type="molecule type" value="Genomic_DNA"/>
</dbReference>
<dbReference type="Proteomes" id="UP000193922">
    <property type="component" value="Unassembled WGS sequence"/>
</dbReference>
<feature type="region of interest" description="Disordered" evidence="1">
    <location>
        <begin position="1"/>
        <end position="40"/>
    </location>
</feature>
<dbReference type="AlphaFoldDB" id="A0A1Y1WK75"/>
<proteinExistence type="predicted"/>
<dbReference type="RefSeq" id="XP_040747093.1">
    <property type="nucleotide sequence ID" value="XM_040891791.1"/>
</dbReference>
<accession>A0A1Y1WK75</accession>
<reference evidence="2 3" key="1">
    <citation type="submission" date="2016-07" db="EMBL/GenBank/DDBJ databases">
        <title>Pervasive Adenine N6-methylation of Active Genes in Fungi.</title>
        <authorList>
            <consortium name="DOE Joint Genome Institute"/>
            <person name="Mondo S.J."/>
            <person name="Dannebaum R.O."/>
            <person name="Kuo R.C."/>
            <person name="Labutti K."/>
            <person name="Haridas S."/>
            <person name="Kuo A."/>
            <person name="Salamov A."/>
            <person name="Ahrendt S.R."/>
            <person name="Lipzen A."/>
            <person name="Sullivan W."/>
            <person name="Andreopoulos W.B."/>
            <person name="Clum A."/>
            <person name="Lindquist E."/>
            <person name="Daum C."/>
            <person name="Ramamoorthy G.K."/>
            <person name="Gryganskyi A."/>
            <person name="Culley D."/>
            <person name="Magnuson J.K."/>
            <person name="James T.Y."/>
            <person name="O'Malley M.A."/>
            <person name="Stajich J.E."/>
            <person name="Spatafora J.W."/>
            <person name="Visel A."/>
            <person name="Grigoriev I.V."/>
        </authorList>
    </citation>
    <scope>NUCLEOTIDE SEQUENCE [LARGE SCALE GENOMIC DNA]</scope>
    <source>
        <strain evidence="2 3">ATCC 12442</strain>
    </source>
</reference>
<evidence type="ECO:0000313" key="2">
    <source>
        <dbReference type="EMBL" id="ORX73882.1"/>
    </source>
</evidence>
<dbReference type="GeneID" id="63808439"/>
<sequence>MADQPSNTSSPSPLGSSSSGFSFTLPDKSSRPKNIPGINISLPTRKQMDINRVYARDAKKLQCADQEDLDKYQDILVEYMDMFDAMLEEGATVLDVLTGVYKMPLKTTSTVDRLILEAINIWHIKKTNEQGNRLKDFKSMRKIAPVKKKQGKE</sequence>
<evidence type="ECO:0000313" key="3">
    <source>
        <dbReference type="Proteomes" id="UP000193922"/>
    </source>
</evidence>